<feature type="region of interest" description="Disordered" evidence="1">
    <location>
        <begin position="285"/>
        <end position="314"/>
    </location>
</feature>
<dbReference type="EMBL" id="JH688508">
    <property type="protein sequence ID" value="EJD32988.1"/>
    <property type="molecule type" value="Genomic_DNA"/>
</dbReference>
<dbReference type="KEGG" id="adl:AURDEDRAFT_177922"/>
<evidence type="ECO:0000313" key="3">
    <source>
        <dbReference type="Proteomes" id="UP000006514"/>
    </source>
</evidence>
<feature type="region of interest" description="Disordered" evidence="1">
    <location>
        <begin position="425"/>
        <end position="446"/>
    </location>
</feature>
<protein>
    <submittedName>
        <fullName evidence="2">Uncharacterized protein</fullName>
    </submittedName>
</protein>
<dbReference type="Proteomes" id="UP000006514">
    <property type="component" value="Unassembled WGS sequence"/>
</dbReference>
<name>J0WL18_AURST</name>
<keyword evidence="3" id="KW-1185">Reference proteome</keyword>
<proteinExistence type="predicted"/>
<accession>J0WL18</accession>
<dbReference type="AlphaFoldDB" id="J0WL18"/>
<reference evidence="3" key="1">
    <citation type="journal article" date="2012" name="Science">
        <title>The Paleozoic origin of enzymatic lignin decomposition reconstructed from 31 fungal genomes.</title>
        <authorList>
            <person name="Floudas D."/>
            <person name="Binder M."/>
            <person name="Riley R."/>
            <person name="Barry K."/>
            <person name="Blanchette R.A."/>
            <person name="Henrissat B."/>
            <person name="Martinez A.T."/>
            <person name="Otillar R."/>
            <person name="Spatafora J.W."/>
            <person name="Yadav J.S."/>
            <person name="Aerts A."/>
            <person name="Benoit I."/>
            <person name="Boyd A."/>
            <person name="Carlson A."/>
            <person name="Copeland A."/>
            <person name="Coutinho P.M."/>
            <person name="de Vries R.P."/>
            <person name="Ferreira P."/>
            <person name="Findley K."/>
            <person name="Foster B."/>
            <person name="Gaskell J."/>
            <person name="Glotzer D."/>
            <person name="Gorecki P."/>
            <person name="Heitman J."/>
            <person name="Hesse C."/>
            <person name="Hori C."/>
            <person name="Igarashi K."/>
            <person name="Jurgens J.A."/>
            <person name="Kallen N."/>
            <person name="Kersten P."/>
            <person name="Kohler A."/>
            <person name="Kuees U."/>
            <person name="Kumar T.K.A."/>
            <person name="Kuo A."/>
            <person name="LaButti K."/>
            <person name="Larrondo L.F."/>
            <person name="Lindquist E."/>
            <person name="Ling A."/>
            <person name="Lombard V."/>
            <person name="Lucas S."/>
            <person name="Lundell T."/>
            <person name="Martin R."/>
            <person name="McLaughlin D.J."/>
            <person name="Morgenstern I."/>
            <person name="Morin E."/>
            <person name="Murat C."/>
            <person name="Nagy L.G."/>
            <person name="Nolan M."/>
            <person name="Ohm R.A."/>
            <person name="Patyshakuliyeva A."/>
            <person name="Rokas A."/>
            <person name="Ruiz-Duenas F.J."/>
            <person name="Sabat G."/>
            <person name="Salamov A."/>
            <person name="Samejima M."/>
            <person name="Schmutz J."/>
            <person name="Slot J.C."/>
            <person name="St John F."/>
            <person name="Stenlid J."/>
            <person name="Sun H."/>
            <person name="Sun S."/>
            <person name="Syed K."/>
            <person name="Tsang A."/>
            <person name="Wiebenga A."/>
            <person name="Young D."/>
            <person name="Pisabarro A."/>
            <person name="Eastwood D.C."/>
            <person name="Martin F."/>
            <person name="Cullen D."/>
            <person name="Grigoriev I.V."/>
            <person name="Hibbett D.S."/>
        </authorList>
    </citation>
    <scope>NUCLEOTIDE SEQUENCE [LARGE SCALE GENOMIC DNA]</scope>
    <source>
        <strain evidence="3">TFB10046</strain>
    </source>
</reference>
<evidence type="ECO:0000313" key="2">
    <source>
        <dbReference type="EMBL" id="EJD32988.1"/>
    </source>
</evidence>
<gene>
    <name evidence="2" type="ORF">AURDEDRAFT_177922</name>
</gene>
<evidence type="ECO:0000256" key="1">
    <source>
        <dbReference type="SAM" id="MobiDB-lite"/>
    </source>
</evidence>
<sequence>MSARIEVTEEEAAHIRRVTPFAGAAPRLSQISAASLMEWIQTAAIPHGDFQCLVIRATRSPTREPSTATVCLEDRAACARTAAQAAHSSSSTTIRPILRSCKILEPGLEFYTHRGIIALTPTLRAISNAFGAAQAAQVRVRDAQAESGNNPVPNAFADEGMPSVRAPGLCLGLALQAASPCRAVWVICGRCRHPRLVNGESPSQLPNPVRASSAASHLPTVPSDWHVSFLSTRRPAARSRSELATRRTVLARDTYAAGGVDSSRPLLTDRWPKVWTAGPVRSPPLCSQPAVAAAGKPRGPPRRRTTPSRTPNSLQINPRVLDPVSIINKLRGGVFSTTSVIDLLQMLVPEWGKGSPGTSLAVPDRESALRDLRNAVGLDALLLGIAMGARTQRGTSAGPGGTPEIVPEHHEPRLRQIFPYAISAAPQSPHRRDSKAAARRSDSVGGGFVVRPAASLASRMRRGGPETSQRDAKRCPAALGCDSSGLSTPRTMVFNISCT</sequence>
<feature type="compositionally biased region" description="Basic and acidic residues" evidence="1">
    <location>
        <begin position="430"/>
        <end position="442"/>
    </location>
</feature>
<organism evidence="2 3">
    <name type="scientific">Auricularia subglabra (strain TFB-10046 / SS5)</name>
    <name type="common">White-rot fungus</name>
    <name type="synonym">Auricularia delicata (strain TFB10046)</name>
    <dbReference type="NCBI Taxonomy" id="717982"/>
    <lineage>
        <taxon>Eukaryota</taxon>
        <taxon>Fungi</taxon>
        <taxon>Dikarya</taxon>
        <taxon>Basidiomycota</taxon>
        <taxon>Agaricomycotina</taxon>
        <taxon>Agaricomycetes</taxon>
        <taxon>Auriculariales</taxon>
        <taxon>Auriculariaceae</taxon>
        <taxon>Auricularia</taxon>
    </lineage>
</organism>
<dbReference type="InParanoid" id="J0WL18"/>